<dbReference type="GO" id="GO:0005524">
    <property type="term" value="F:ATP binding"/>
    <property type="evidence" value="ECO:0007669"/>
    <property type="project" value="UniProtKB-KW"/>
</dbReference>
<keyword evidence="4" id="KW-1003">Cell membrane</keyword>
<dbReference type="InterPro" id="IPR027417">
    <property type="entry name" value="P-loop_NTPase"/>
</dbReference>
<comment type="similarity">
    <text evidence="2">Belongs to the ABC transporter superfamily.</text>
</comment>
<keyword evidence="3" id="KW-0813">Transport</keyword>
<evidence type="ECO:0000256" key="8">
    <source>
        <dbReference type="ARBA" id="ARBA00023136"/>
    </source>
</evidence>
<dbReference type="EMBL" id="CP047225">
    <property type="protein sequence ID" value="QIW62099.1"/>
    <property type="molecule type" value="Genomic_DNA"/>
</dbReference>
<protein>
    <submittedName>
        <fullName evidence="10 11">Transporter</fullName>
    </submittedName>
</protein>
<sequence>MIKVNNLTFRYRPDDLKPALNNVSFEIKRGEYVAILGHNGSGKSTLSKILVALLKPQKGTIEIDGILYSKENLRKIRQKIGIIFQNPDNQFVGSSVEDDIAFGLENKNMPQNEMKKRVLEYAKRVDMQKHLEKEPENLSGGQKQRVAIASVLALDPEVVIFDEVTSMLDPKGKSRIIEIIKEIQADENKTLISITHDMDEAILADKCLVFAGGELVAAGSPKEILNNKEIIDIAKIDSPFYYRISEKLNGIEPTYNEEELINELCK</sequence>
<evidence type="ECO:0000256" key="1">
    <source>
        <dbReference type="ARBA" id="ARBA00004236"/>
    </source>
</evidence>
<dbReference type="InterPro" id="IPR003439">
    <property type="entry name" value="ABC_transporter-like_ATP-bd"/>
</dbReference>
<dbReference type="InterPro" id="IPR003593">
    <property type="entry name" value="AAA+_ATPase"/>
</dbReference>
<dbReference type="GO" id="GO:0042626">
    <property type="term" value="F:ATPase-coupled transmembrane transporter activity"/>
    <property type="evidence" value="ECO:0007669"/>
    <property type="project" value="TreeGrafter"/>
</dbReference>
<proteinExistence type="inferred from homology"/>
<feature type="domain" description="ABC transporter" evidence="9">
    <location>
        <begin position="2"/>
        <end position="237"/>
    </location>
</feature>
<dbReference type="NCBIfam" id="NF010167">
    <property type="entry name" value="PRK13648.1"/>
    <property type="match status" value="1"/>
</dbReference>
<dbReference type="AlphaFoldDB" id="A0A0D5ZKF2"/>
<dbReference type="PANTHER" id="PTHR43553:SF24">
    <property type="entry name" value="ENERGY-COUPLING FACTOR TRANSPORTER ATP-BINDING PROTEIN ECFA1"/>
    <property type="match status" value="1"/>
</dbReference>
<dbReference type="PANTHER" id="PTHR43553">
    <property type="entry name" value="HEAVY METAL TRANSPORTER"/>
    <property type="match status" value="1"/>
</dbReference>
<evidence type="ECO:0000313" key="13">
    <source>
        <dbReference type="Proteomes" id="UP000503310"/>
    </source>
</evidence>
<evidence type="ECO:0000313" key="10">
    <source>
        <dbReference type="EMBL" id="AKA50207.1"/>
    </source>
</evidence>
<evidence type="ECO:0000256" key="6">
    <source>
        <dbReference type="ARBA" id="ARBA00022840"/>
    </source>
</evidence>
<evidence type="ECO:0000256" key="2">
    <source>
        <dbReference type="ARBA" id="ARBA00005417"/>
    </source>
</evidence>
<dbReference type="PROSITE" id="PS50893">
    <property type="entry name" value="ABC_TRANSPORTER_2"/>
    <property type="match status" value="1"/>
</dbReference>
<dbReference type="Pfam" id="PF00005">
    <property type="entry name" value="ABC_tran"/>
    <property type="match status" value="1"/>
</dbReference>
<dbReference type="SUPFAM" id="SSF52540">
    <property type="entry name" value="P-loop containing nucleoside triphosphate hydrolases"/>
    <property type="match status" value="1"/>
</dbReference>
<dbReference type="FunFam" id="3.40.50.300:FF:000224">
    <property type="entry name" value="Energy-coupling factor transporter ATP-binding protein EcfA"/>
    <property type="match status" value="1"/>
</dbReference>
<dbReference type="RefSeq" id="WP_167845110.1">
    <property type="nucleotide sequence ID" value="NZ_CP047225.1"/>
</dbReference>
<evidence type="ECO:0000313" key="11">
    <source>
        <dbReference type="EMBL" id="QIW62099.1"/>
    </source>
</evidence>
<evidence type="ECO:0000256" key="4">
    <source>
        <dbReference type="ARBA" id="ARBA00022475"/>
    </source>
</evidence>
<dbReference type="InterPro" id="IPR015856">
    <property type="entry name" value="ABC_transpr_CbiO/EcfA_su"/>
</dbReference>
<reference evidence="11 13" key="2">
    <citation type="submission" date="2019-12" db="EMBL/GenBank/DDBJ databases">
        <title>Sequencing and analysis of the whole genome of Mycoplasma gallinaceum strain Peacock20181011.</title>
        <authorList>
            <person name="Liu X."/>
            <person name="Qin Z."/>
            <person name="Xu H."/>
        </authorList>
    </citation>
    <scope>NUCLEOTIDE SEQUENCE [LARGE SCALE GENOMIC DNA]</scope>
    <source>
        <strain evidence="11 13">Peacock20181011</strain>
    </source>
</reference>
<keyword evidence="7" id="KW-1278">Translocase</keyword>
<name>A0A0D5ZKF2_9BACT</name>
<dbReference type="GO" id="GO:0043190">
    <property type="term" value="C:ATP-binding cassette (ABC) transporter complex"/>
    <property type="evidence" value="ECO:0007669"/>
    <property type="project" value="TreeGrafter"/>
</dbReference>
<evidence type="ECO:0000256" key="3">
    <source>
        <dbReference type="ARBA" id="ARBA00022448"/>
    </source>
</evidence>
<comment type="subcellular location">
    <subcellularLocation>
        <location evidence="1">Cell membrane</location>
    </subcellularLocation>
</comment>
<dbReference type="CDD" id="cd03225">
    <property type="entry name" value="ABC_cobalt_CbiO_domain1"/>
    <property type="match status" value="1"/>
</dbReference>
<evidence type="ECO:0000259" key="9">
    <source>
        <dbReference type="PROSITE" id="PS50893"/>
    </source>
</evidence>
<dbReference type="NCBIfam" id="TIGR04520">
    <property type="entry name" value="ECF_ATPase_1"/>
    <property type="match status" value="1"/>
</dbReference>
<dbReference type="InterPro" id="IPR050095">
    <property type="entry name" value="ECF_ABC_transporter_ATP-bd"/>
</dbReference>
<dbReference type="PROSITE" id="PS00211">
    <property type="entry name" value="ABC_TRANSPORTER_1"/>
    <property type="match status" value="1"/>
</dbReference>
<dbReference type="SMART" id="SM00382">
    <property type="entry name" value="AAA"/>
    <property type="match status" value="1"/>
</dbReference>
<evidence type="ECO:0000313" key="12">
    <source>
        <dbReference type="Proteomes" id="UP000032722"/>
    </source>
</evidence>
<dbReference type="InterPro" id="IPR030947">
    <property type="entry name" value="EcfA_1"/>
</dbReference>
<dbReference type="GO" id="GO:0016887">
    <property type="term" value="F:ATP hydrolysis activity"/>
    <property type="evidence" value="ECO:0007669"/>
    <property type="project" value="InterPro"/>
</dbReference>
<keyword evidence="5" id="KW-0547">Nucleotide-binding</keyword>
<organism evidence="12">
    <name type="scientific">Mycoplasmopsis gallinacea</name>
    <dbReference type="NCBI Taxonomy" id="29556"/>
    <lineage>
        <taxon>Bacteria</taxon>
        <taxon>Bacillati</taxon>
        <taxon>Mycoplasmatota</taxon>
        <taxon>Mycoplasmoidales</taxon>
        <taxon>Metamycoplasmataceae</taxon>
        <taxon>Mycoplasmopsis</taxon>
    </lineage>
</organism>
<keyword evidence="8" id="KW-0472">Membrane</keyword>
<dbReference type="Proteomes" id="UP000503310">
    <property type="component" value="Chromosome"/>
</dbReference>
<dbReference type="PATRIC" id="fig|29556.3.peg.615"/>
<dbReference type="Proteomes" id="UP000032722">
    <property type="component" value="Chromosome"/>
</dbReference>
<dbReference type="EMBL" id="CP011021">
    <property type="protein sequence ID" value="AKA50207.1"/>
    <property type="molecule type" value="Genomic_DNA"/>
</dbReference>
<reference evidence="10 12" key="1">
    <citation type="journal article" date="2015" name="Genome Announc.">
        <title>Complete Genome Sequence of Mycoplasma meleagridis, a Possible Emerging Pathogen in Chickens.</title>
        <authorList>
            <person name="Abolnik C."/>
        </authorList>
    </citation>
    <scope>NUCLEOTIDE SEQUENCE [LARGE SCALE GENOMIC DNA]</scope>
    <source>
        <strain evidence="10 12">B2096 8B</strain>
    </source>
</reference>
<dbReference type="KEGG" id="mgb:VO56_03115"/>
<accession>A0A0D5ZKF2</accession>
<evidence type="ECO:0000256" key="7">
    <source>
        <dbReference type="ARBA" id="ARBA00022967"/>
    </source>
</evidence>
<dbReference type="HOGENOM" id="CLU_000604_1_22_14"/>
<keyword evidence="6" id="KW-0067">ATP-binding</keyword>
<dbReference type="Gene3D" id="3.40.50.300">
    <property type="entry name" value="P-loop containing nucleotide triphosphate hydrolases"/>
    <property type="match status" value="1"/>
</dbReference>
<dbReference type="InterPro" id="IPR017871">
    <property type="entry name" value="ABC_transporter-like_CS"/>
</dbReference>
<gene>
    <name evidence="11" type="ORF">GOQ20_01335</name>
    <name evidence="10" type="ORF">VO56_03115</name>
</gene>
<evidence type="ECO:0000256" key="5">
    <source>
        <dbReference type="ARBA" id="ARBA00022741"/>
    </source>
</evidence>